<evidence type="ECO:0000256" key="1">
    <source>
        <dbReference type="SAM" id="MobiDB-lite"/>
    </source>
</evidence>
<keyword evidence="4" id="KW-1185">Reference proteome</keyword>
<dbReference type="InterPro" id="IPR015248">
    <property type="entry name" value="UQCRFS1_N"/>
</dbReference>
<dbReference type="SUPFAM" id="SSF56568">
    <property type="entry name" value="Non-globular alpha+beta subunits of globular proteins"/>
    <property type="match status" value="2"/>
</dbReference>
<protein>
    <recommendedName>
        <fullName evidence="2">Ubiquinol-cytochrome c reductase iron-sulphur subunit N-terminal domain-containing protein</fullName>
    </recommendedName>
</protein>
<evidence type="ECO:0000313" key="4">
    <source>
        <dbReference type="Proteomes" id="UP000472262"/>
    </source>
</evidence>
<evidence type="ECO:0000259" key="2">
    <source>
        <dbReference type="Pfam" id="PF09165"/>
    </source>
</evidence>
<accession>A0A672L9P5</accession>
<dbReference type="InterPro" id="IPR011070">
    <property type="entry name" value="Globular_prot_asu/bsu"/>
</dbReference>
<dbReference type="Ensembl" id="ENSSGRT00000021746.1">
    <property type="protein sequence ID" value="ENSSGRP00000020129.1"/>
    <property type="gene ID" value="ENSSGRG00000012179.1"/>
</dbReference>
<name>A0A672L9P5_SINGR</name>
<feature type="domain" description="Ubiquinol-cytochrome c reductase iron-sulphur subunit N-terminal" evidence="2">
    <location>
        <begin position="13"/>
        <end position="75"/>
    </location>
</feature>
<dbReference type="AlphaFoldDB" id="A0A672L9P5"/>
<dbReference type="GO" id="GO:0008121">
    <property type="term" value="F:quinol-cytochrome-c reductase activity"/>
    <property type="evidence" value="ECO:0007669"/>
    <property type="project" value="InterPro"/>
</dbReference>
<feature type="region of interest" description="Disordered" evidence="1">
    <location>
        <begin position="76"/>
        <end position="108"/>
    </location>
</feature>
<sequence length="108" mass="11736">TLRGGARLTKRNLYLQATNSAMAGPLKPLIPGVVMKTNKLLKGSYDAKPFLCREYLSGQSAKSGHAVSISLNGESHCGVEGTRESRSLHRGRRPYSGAPQGHYEFSYV</sequence>
<reference evidence="3" key="1">
    <citation type="submission" date="2025-08" db="UniProtKB">
        <authorList>
            <consortium name="Ensembl"/>
        </authorList>
    </citation>
    <scope>IDENTIFICATION</scope>
</reference>
<organism evidence="3 4">
    <name type="scientific">Sinocyclocheilus grahami</name>
    <name type="common">Dianchi golden-line fish</name>
    <name type="synonym">Barbus grahami</name>
    <dbReference type="NCBI Taxonomy" id="75366"/>
    <lineage>
        <taxon>Eukaryota</taxon>
        <taxon>Metazoa</taxon>
        <taxon>Chordata</taxon>
        <taxon>Craniata</taxon>
        <taxon>Vertebrata</taxon>
        <taxon>Euteleostomi</taxon>
        <taxon>Actinopterygii</taxon>
        <taxon>Neopterygii</taxon>
        <taxon>Teleostei</taxon>
        <taxon>Ostariophysi</taxon>
        <taxon>Cypriniformes</taxon>
        <taxon>Cyprinidae</taxon>
        <taxon>Cyprininae</taxon>
        <taxon>Sinocyclocheilus</taxon>
    </lineage>
</organism>
<evidence type="ECO:0000313" key="3">
    <source>
        <dbReference type="Ensembl" id="ENSSGRP00000020129.1"/>
    </source>
</evidence>
<dbReference type="Gene3D" id="2.10.210.10">
    <property type="entry name" value="Cytochrome Bc1 Complex, Chain I"/>
    <property type="match status" value="1"/>
</dbReference>
<dbReference type="Pfam" id="PF09165">
    <property type="entry name" value="Ubiq-Cytc-red_N"/>
    <property type="match status" value="1"/>
</dbReference>
<dbReference type="InParanoid" id="A0A672L9P5"/>
<reference evidence="3" key="2">
    <citation type="submission" date="2025-09" db="UniProtKB">
        <authorList>
            <consortium name="Ensembl"/>
        </authorList>
    </citation>
    <scope>IDENTIFICATION</scope>
</reference>
<proteinExistence type="predicted"/>
<dbReference type="Proteomes" id="UP000472262">
    <property type="component" value="Unassembled WGS sequence"/>
</dbReference>